<organism evidence="1 2">
    <name type="scientific">Amblyomma americanum</name>
    <name type="common">Lone star tick</name>
    <dbReference type="NCBI Taxonomy" id="6943"/>
    <lineage>
        <taxon>Eukaryota</taxon>
        <taxon>Metazoa</taxon>
        <taxon>Ecdysozoa</taxon>
        <taxon>Arthropoda</taxon>
        <taxon>Chelicerata</taxon>
        <taxon>Arachnida</taxon>
        <taxon>Acari</taxon>
        <taxon>Parasitiformes</taxon>
        <taxon>Ixodida</taxon>
        <taxon>Ixodoidea</taxon>
        <taxon>Ixodidae</taxon>
        <taxon>Amblyomminae</taxon>
        <taxon>Amblyomma</taxon>
    </lineage>
</organism>
<accession>A0AAQ4EJF3</accession>
<evidence type="ECO:0000313" key="1">
    <source>
        <dbReference type="EMBL" id="KAK8774820.1"/>
    </source>
</evidence>
<evidence type="ECO:0000313" key="2">
    <source>
        <dbReference type="Proteomes" id="UP001321473"/>
    </source>
</evidence>
<reference evidence="1 2" key="1">
    <citation type="journal article" date="2023" name="Arcadia Sci">
        <title>De novo assembly of a long-read Amblyomma americanum tick genome.</title>
        <authorList>
            <person name="Chou S."/>
            <person name="Poskanzer K.E."/>
            <person name="Rollins M."/>
            <person name="Thuy-Boun P.S."/>
        </authorList>
    </citation>
    <scope>NUCLEOTIDE SEQUENCE [LARGE SCALE GENOMIC DNA]</scope>
    <source>
        <strain evidence="1">F_SG_1</strain>
        <tissue evidence="1">Salivary glands</tissue>
    </source>
</reference>
<comment type="caution">
    <text evidence="1">The sequence shown here is derived from an EMBL/GenBank/DDBJ whole genome shotgun (WGS) entry which is preliminary data.</text>
</comment>
<name>A0AAQ4EJF3_AMBAM</name>
<dbReference type="AlphaFoldDB" id="A0AAQ4EJF3"/>
<sequence>MTSQTVDSLGASSTRCAAPRPQCLAGRRGIQRARPIGLRVASTTRNACEQSICSSESRRQRKPGTKLFHILRDSRSKVWIEYGKRDDLLEKSPTQLY</sequence>
<protein>
    <submittedName>
        <fullName evidence="1">Uncharacterized protein</fullName>
    </submittedName>
</protein>
<dbReference type="Proteomes" id="UP001321473">
    <property type="component" value="Unassembled WGS sequence"/>
</dbReference>
<proteinExistence type="predicted"/>
<gene>
    <name evidence="1" type="ORF">V5799_010647</name>
</gene>
<keyword evidence="2" id="KW-1185">Reference proteome</keyword>
<dbReference type="EMBL" id="JARKHS020014960">
    <property type="protein sequence ID" value="KAK8774820.1"/>
    <property type="molecule type" value="Genomic_DNA"/>
</dbReference>